<dbReference type="InterPro" id="IPR035992">
    <property type="entry name" value="Ricin_B-like_lectins"/>
</dbReference>
<evidence type="ECO:0000313" key="2">
    <source>
        <dbReference type="Proteomes" id="UP001178508"/>
    </source>
</evidence>
<dbReference type="SUPFAM" id="SSF50370">
    <property type="entry name" value="Ricin B-like lectins"/>
    <property type="match status" value="1"/>
</dbReference>
<evidence type="ECO:0000313" key="1">
    <source>
        <dbReference type="EMBL" id="CAJ1069442.1"/>
    </source>
</evidence>
<dbReference type="AlphaFoldDB" id="A0AAV1G5Z0"/>
<accession>A0AAV1G5Z0</accession>
<keyword evidence="2" id="KW-1185">Reference proteome</keyword>
<reference evidence="1" key="1">
    <citation type="submission" date="2023-08" db="EMBL/GenBank/DDBJ databases">
        <authorList>
            <person name="Alioto T."/>
            <person name="Alioto T."/>
            <person name="Gomez Garrido J."/>
        </authorList>
    </citation>
    <scope>NUCLEOTIDE SEQUENCE</scope>
</reference>
<gene>
    <name evidence="1" type="ORF">XNOV1_A028663</name>
</gene>
<dbReference type="Proteomes" id="UP001178508">
    <property type="component" value="Chromosome 12"/>
</dbReference>
<protein>
    <submittedName>
        <fullName evidence="1">Uncharacterized protein</fullName>
    </submittedName>
</protein>
<organism evidence="1 2">
    <name type="scientific">Xyrichtys novacula</name>
    <name type="common">Pearly razorfish</name>
    <name type="synonym">Hemipteronotus novacula</name>
    <dbReference type="NCBI Taxonomy" id="13765"/>
    <lineage>
        <taxon>Eukaryota</taxon>
        <taxon>Metazoa</taxon>
        <taxon>Chordata</taxon>
        <taxon>Craniata</taxon>
        <taxon>Vertebrata</taxon>
        <taxon>Euteleostomi</taxon>
        <taxon>Actinopterygii</taxon>
        <taxon>Neopterygii</taxon>
        <taxon>Teleostei</taxon>
        <taxon>Neoteleostei</taxon>
        <taxon>Acanthomorphata</taxon>
        <taxon>Eupercaria</taxon>
        <taxon>Labriformes</taxon>
        <taxon>Labridae</taxon>
        <taxon>Xyrichtys</taxon>
    </lineage>
</organism>
<name>A0AAV1G5Z0_XYRNO</name>
<sequence>MCKTYVLMTEGKVVTIRSFERGEMKMCAIDSPDSTHNDHVVQIHKRTSNNKQQMAFCFPWRGNSYCIKVVDKCLKVEMANYTPDKISDNQWFVMQNDGDGDNYSLSPLVAPRCCLAVLAEKPYTFILSDNRSDSVQVTAETIEGVNPQSNCSF</sequence>
<proteinExistence type="predicted"/>
<dbReference type="EMBL" id="OY660875">
    <property type="protein sequence ID" value="CAJ1069442.1"/>
    <property type="molecule type" value="Genomic_DNA"/>
</dbReference>